<organism evidence="2">
    <name type="scientific">Rhizophora mucronata</name>
    <name type="common">Asiatic mangrove</name>
    <dbReference type="NCBI Taxonomy" id="61149"/>
    <lineage>
        <taxon>Eukaryota</taxon>
        <taxon>Viridiplantae</taxon>
        <taxon>Streptophyta</taxon>
        <taxon>Embryophyta</taxon>
        <taxon>Tracheophyta</taxon>
        <taxon>Spermatophyta</taxon>
        <taxon>Magnoliopsida</taxon>
        <taxon>eudicotyledons</taxon>
        <taxon>Gunneridae</taxon>
        <taxon>Pentapetalae</taxon>
        <taxon>rosids</taxon>
        <taxon>fabids</taxon>
        <taxon>Malpighiales</taxon>
        <taxon>Rhizophoraceae</taxon>
        <taxon>Rhizophora</taxon>
    </lineage>
</organism>
<reference evidence="2" key="1">
    <citation type="submission" date="2018-02" db="EMBL/GenBank/DDBJ databases">
        <title>Rhizophora mucronata_Transcriptome.</title>
        <authorList>
            <person name="Meera S.P."/>
            <person name="Sreeshan A."/>
            <person name="Augustine A."/>
        </authorList>
    </citation>
    <scope>NUCLEOTIDE SEQUENCE</scope>
    <source>
        <tissue evidence="2">Leaf</tissue>
    </source>
</reference>
<feature type="transmembrane region" description="Helical" evidence="1">
    <location>
        <begin position="16"/>
        <end position="37"/>
    </location>
</feature>
<dbReference type="AlphaFoldDB" id="A0A2P2NLG2"/>
<accession>A0A2P2NLG2</accession>
<sequence length="70" mass="8067">MSGSLRPRTCLEKMSLVALTLMWKLGLEIIRVLLGILRRSPILSGTRCLHSPRIEFRPQSLRLISRIRIL</sequence>
<proteinExistence type="predicted"/>
<keyword evidence="1" id="KW-1133">Transmembrane helix</keyword>
<keyword evidence="1" id="KW-0472">Membrane</keyword>
<keyword evidence="1" id="KW-0812">Transmembrane</keyword>
<evidence type="ECO:0000313" key="2">
    <source>
        <dbReference type="EMBL" id="MBX43329.1"/>
    </source>
</evidence>
<protein>
    <submittedName>
        <fullName evidence="2">Uncharacterized protein MANES_S087600</fullName>
    </submittedName>
</protein>
<name>A0A2P2NLG2_RHIMU</name>
<evidence type="ECO:0000256" key="1">
    <source>
        <dbReference type="SAM" id="Phobius"/>
    </source>
</evidence>
<dbReference type="EMBL" id="GGEC01062845">
    <property type="protein sequence ID" value="MBX43329.1"/>
    <property type="molecule type" value="Transcribed_RNA"/>
</dbReference>